<feature type="transmembrane region" description="Helical" evidence="7">
    <location>
        <begin position="28"/>
        <end position="47"/>
    </location>
</feature>
<evidence type="ECO:0000256" key="6">
    <source>
        <dbReference type="ARBA" id="ARBA00023136"/>
    </source>
</evidence>
<keyword evidence="5 7" id="KW-1133">Transmembrane helix</keyword>
<dbReference type="GO" id="GO:0008961">
    <property type="term" value="F:phosphatidylglycerol-prolipoprotein diacylglyceryl transferase activity"/>
    <property type="evidence" value="ECO:0007669"/>
    <property type="project" value="UniProtKB-EC"/>
</dbReference>
<feature type="compositionally biased region" description="Basic and acidic residues" evidence="8">
    <location>
        <begin position="339"/>
        <end position="362"/>
    </location>
</feature>
<comment type="caution">
    <text evidence="9">The sequence shown here is derived from an EMBL/GenBank/DDBJ whole genome shotgun (WGS) entry which is preliminary data.</text>
</comment>
<name>A0ABV9S7J6_9PSEU</name>
<feature type="compositionally biased region" description="Basic and acidic residues" evidence="8">
    <location>
        <begin position="289"/>
        <end position="300"/>
    </location>
</feature>
<comment type="function">
    <text evidence="7">Catalyzes the transfer of the diacylglyceryl group from phosphatidylglycerol to the sulfhydryl group of the N-terminal cysteine of a prolipoprotein, the first step in the formation of mature lipoproteins.</text>
</comment>
<keyword evidence="6 7" id="KW-0472">Membrane</keyword>
<organism evidence="9 10">
    <name type="scientific">Actinophytocola glycyrrhizae</name>
    <dbReference type="NCBI Taxonomy" id="2044873"/>
    <lineage>
        <taxon>Bacteria</taxon>
        <taxon>Bacillati</taxon>
        <taxon>Actinomycetota</taxon>
        <taxon>Actinomycetes</taxon>
        <taxon>Pseudonocardiales</taxon>
        <taxon>Pseudonocardiaceae</taxon>
    </lineage>
</organism>
<protein>
    <recommendedName>
        <fullName evidence="7">Phosphatidylglycerol--prolipoprotein diacylglyceryl transferase</fullName>
        <ecNumber evidence="7">2.5.1.145</ecNumber>
    </recommendedName>
</protein>
<gene>
    <name evidence="7 9" type="primary">lgt</name>
    <name evidence="9" type="ORF">ACFPCV_21980</name>
</gene>
<evidence type="ECO:0000256" key="8">
    <source>
        <dbReference type="SAM" id="MobiDB-lite"/>
    </source>
</evidence>
<evidence type="ECO:0000256" key="3">
    <source>
        <dbReference type="ARBA" id="ARBA00022679"/>
    </source>
</evidence>
<comment type="catalytic activity">
    <reaction evidence="7">
        <text>L-cysteinyl-[prolipoprotein] + a 1,2-diacyl-sn-glycero-3-phospho-(1'-sn-glycerol) = an S-1,2-diacyl-sn-glyceryl-L-cysteinyl-[prolipoprotein] + sn-glycerol 1-phosphate + H(+)</text>
        <dbReference type="Rhea" id="RHEA:56712"/>
        <dbReference type="Rhea" id="RHEA-COMP:14679"/>
        <dbReference type="Rhea" id="RHEA-COMP:14680"/>
        <dbReference type="ChEBI" id="CHEBI:15378"/>
        <dbReference type="ChEBI" id="CHEBI:29950"/>
        <dbReference type="ChEBI" id="CHEBI:57685"/>
        <dbReference type="ChEBI" id="CHEBI:64716"/>
        <dbReference type="ChEBI" id="CHEBI:140658"/>
        <dbReference type="EC" id="2.5.1.145"/>
    </reaction>
</comment>
<comment type="pathway">
    <text evidence="7">Protein modification; lipoprotein biosynthesis (diacylglyceryl transfer).</text>
</comment>
<feature type="binding site" evidence="7">
    <location>
        <position position="150"/>
    </location>
    <ligand>
        <name>a 1,2-diacyl-sn-glycero-3-phospho-(1'-sn-glycerol)</name>
        <dbReference type="ChEBI" id="CHEBI:64716"/>
    </ligand>
</feature>
<evidence type="ECO:0000313" key="10">
    <source>
        <dbReference type="Proteomes" id="UP001595859"/>
    </source>
</evidence>
<dbReference type="PANTHER" id="PTHR30589:SF0">
    <property type="entry name" value="PHOSPHATIDYLGLYCEROL--PROLIPOPROTEIN DIACYLGLYCERYL TRANSFERASE"/>
    <property type="match status" value="1"/>
</dbReference>
<feature type="transmembrane region" description="Helical" evidence="7">
    <location>
        <begin position="204"/>
        <end position="221"/>
    </location>
</feature>
<keyword evidence="10" id="KW-1185">Reference proteome</keyword>
<reference evidence="10" key="1">
    <citation type="journal article" date="2019" name="Int. J. Syst. Evol. Microbiol.">
        <title>The Global Catalogue of Microorganisms (GCM) 10K type strain sequencing project: providing services to taxonomists for standard genome sequencing and annotation.</title>
        <authorList>
            <consortium name="The Broad Institute Genomics Platform"/>
            <consortium name="The Broad Institute Genome Sequencing Center for Infectious Disease"/>
            <person name="Wu L."/>
            <person name="Ma J."/>
        </authorList>
    </citation>
    <scope>NUCLEOTIDE SEQUENCE [LARGE SCALE GENOMIC DNA]</scope>
    <source>
        <strain evidence="10">ZS-22-S1</strain>
    </source>
</reference>
<accession>A0ABV9S7J6</accession>
<dbReference type="InterPro" id="IPR001640">
    <property type="entry name" value="Lgt"/>
</dbReference>
<evidence type="ECO:0000256" key="1">
    <source>
        <dbReference type="ARBA" id="ARBA00007150"/>
    </source>
</evidence>
<dbReference type="NCBIfam" id="TIGR00544">
    <property type="entry name" value="lgt"/>
    <property type="match status" value="1"/>
</dbReference>
<dbReference type="PROSITE" id="PS01311">
    <property type="entry name" value="LGT"/>
    <property type="match status" value="1"/>
</dbReference>
<proteinExistence type="inferred from homology"/>
<dbReference type="RefSeq" id="WP_378058162.1">
    <property type="nucleotide sequence ID" value="NZ_JBHSIS010000010.1"/>
</dbReference>
<evidence type="ECO:0000313" key="9">
    <source>
        <dbReference type="EMBL" id="MFC4856180.1"/>
    </source>
</evidence>
<evidence type="ECO:0000256" key="7">
    <source>
        <dbReference type="HAMAP-Rule" id="MF_01147"/>
    </source>
</evidence>
<evidence type="ECO:0000256" key="2">
    <source>
        <dbReference type="ARBA" id="ARBA00022475"/>
    </source>
</evidence>
<feature type="transmembrane region" description="Helical" evidence="7">
    <location>
        <begin position="59"/>
        <end position="82"/>
    </location>
</feature>
<dbReference type="EC" id="2.5.1.145" evidence="7"/>
<feature type="compositionally biased region" description="Acidic residues" evidence="8">
    <location>
        <begin position="321"/>
        <end position="338"/>
    </location>
</feature>
<feature type="region of interest" description="Disordered" evidence="8">
    <location>
        <begin position="289"/>
        <end position="362"/>
    </location>
</feature>
<dbReference type="Pfam" id="PF01790">
    <property type="entry name" value="LGT"/>
    <property type="match status" value="1"/>
</dbReference>
<keyword evidence="3 7" id="KW-0808">Transferase</keyword>
<dbReference type="PANTHER" id="PTHR30589">
    <property type="entry name" value="PROLIPOPROTEIN DIACYLGLYCERYL TRANSFERASE"/>
    <property type="match status" value="1"/>
</dbReference>
<keyword evidence="4 7" id="KW-0812">Transmembrane</keyword>
<comment type="similarity">
    <text evidence="1 7">Belongs to the Lgt family.</text>
</comment>
<feature type="transmembrane region" description="Helical" evidence="7">
    <location>
        <begin position="263"/>
        <end position="281"/>
    </location>
</feature>
<evidence type="ECO:0000256" key="5">
    <source>
        <dbReference type="ARBA" id="ARBA00022989"/>
    </source>
</evidence>
<dbReference type="Proteomes" id="UP001595859">
    <property type="component" value="Unassembled WGS sequence"/>
</dbReference>
<feature type="transmembrane region" description="Helical" evidence="7">
    <location>
        <begin position="102"/>
        <end position="124"/>
    </location>
</feature>
<feature type="transmembrane region" description="Helical" evidence="7">
    <location>
        <begin position="131"/>
        <end position="149"/>
    </location>
</feature>
<keyword evidence="2 7" id="KW-1003">Cell membrane</keyword>
<dbReference type="HAMAP" id="MF_01147">
    <property type="entry name" value="Lgt"/>
    <property type="match status" value="1"/>
</dbReference>
<dbReference type="EMBL" id="JBHSIS010000010">
    <property type="protein sequence ID" value="MFC4856180.1"/>
    <property type="molecule type" value="Genomic_DNA"/>
</dbReference>
<sequence>MTRVTVASSVILANIPSPDRGVWEIGPIPIRAYALCIIAGIILAIWWGERRWIARGGTAGTVIDIAVFAVPFGLVGGRLYHVATDWHLYFGEGNNPLNALKIWDGGLGIWGAIAFGAVGAWIGCRVKGVPLPAYADAIAPGIVAAQAIGRLGNYFNQELYGAPTDLPWGLELYRREDALGNVDNLNGVAVNHIATNGSPVHPTFLYELIWNVLVAALVVWVDRKYRLGHGRAFAVYVMGYTLGRTWIELMRTDQATQVFGVRINVWVSILVFVGAAVYFVLARSRGEREDPASLRGKDAPPEDEPDDEAKPDTDADRDADSDGDADSEAEPDPADDDAEREKADETGGEPEKKADASTKSDS</sequence>
<evidence type="ECO:0000256" key="4">
    <source>
        <dbReference type="ARBA" id="ARBA00022692"/>
    </source>
</evidence>
<feature type="compositionally biased region" description="Basic and acidic residues" evidence="8">
    <location>
        <begin position="308"/>
        <end position="320"/>
    </location>
</feature>
<comment type="subcellular location">
    <subcellularLocation>
        <location evidence="7">Cell membrane</location>
        <topology evidence="7">Multi-pass membrane protein</topology>
    </subcellularLocation>
</comment>